<dbReference type="Proteomes" id="UP000094020">
    <property type="component" value="Chromosome 1"/>
</dbReference>
<dbReference type="KEGG" id="kpin:30168858"/>
<dbReference type="AlphaFoldDB" id="A0A1B9IC07"/>
<proteinExistence type="predicted"/>
<dbReference type="RefSeq" id="XP_019014407.1">
    <property type="nucleotide sequence ID" value="XM_019152269.1"/>
</dbReference>
<organism evidence="1">
    <name type="scientific">Kwoniella pini CBS 10737</name>
    <dbReference type="NCBI Taxonomy" id="1296096"/>
    <lineage>
        <taxon>Eukaryota</taxon>
        <taxon>Fungi</taxon>
        <taxon>Dikarya</taxon>
        <taxon>Basidiomycota</taxon>
        <taxon>Agaricomycotina</taxon>
        <taxon>Tremellomycetes</taxon>
        <taxon>Tremellales</taxon>
        <taxon>Cryptococcaceae</taxon>
        <taxon>Kwoniella</taxon>
    </lineage>
</organism>
<reference evidence="1" key="1">
    <citation type="submission" date="2013-07" db="EMBL/GenBank/DDBJ databases">
        <title>The Genome Sequence of Cryptococcus pinus CBS10737.</title>
        <authorList>
            <consortium name="The Broad Institute Genome Sequencing Platform"/>
            <person name="Cuomo C."/>
            <person name="Litvintseva A."/>
            <person name="Chen Y."/>
            <person name="Heitman J."/>
            <person name="Sun S."/>
            <person name="Springer D."/>
            <person name="Dromer F."/>
            <person name="Young S.K."/>
            <person name="Zeng Q."/>
            <person name="Gargeya S."/>
            <person name="Fitzgerald M."/>
            <person name="Abouelleil A."/>
            <person name="Alvarado L."/>
            <person name="Berlin A.M."/>
            <person name="Chapman S.B."/>
            <person name="Dewar J."/>
            <person name="Goldberg J."/>
            <person name="Griggs A."/>
            <person name="Gujja S."/>
            <person name="Hansen M."/>
            <person name="Howarth C."/>
            <person name="Imamovic A."/>
            <person name="Larimer J."/>
            <person name="McCowan C."/>
            <person name="Murphy C."/>
            <person name="Pearson M."/>
            <person name="Priest M."/>
            <person name="Roberts A."/>
            <person name="Saif S."/>
            <person name="Shea T."/>
            <person name="Sykes S."/>
            <person name="Wortman J."/>
            <person name="Nusbaum C."/>
            <person name="Birren B."/>
        </authorList>
    </citation>
    <scope>NUCLEOTIDE SEQUENCE [LARGE SCALE GENOMIC DNA]</scope>
    <source>
        <strain evidence="1">CBS 10737</strain>
    </source>
</reference>
<evidence type="ECO:0000313" key="2">
    <source>
        <dbReference type="EMBL" id="WWC66930.1"/>
    </source>
</evidence>
<name>A0A1B9IC07_9TREE</name>
<dbReference type="EMBL" id="KI894007">
    <property type="protein sequence ID" value="OCF53188.1"/>
    <property type="molecule type" value="Genomic_DNA"/>
</dbReference>
<keyword evidence="3" id="KW-1185">Reference proteome</keyword>
<sequence length="165" mass="19181">MSVGSTTWPVNYIRAIGFTDGDKSKRFKVEFIKDDQGRWDWLSDSRISGIPNHSLVDDHEFHSGEATNEPLQDDSTPDYMKYKWFREKDENGETLDWEQLRFNAEKHSWEFFHVYCESMGDDASSDLYDESLEENANSDVEMEDIAEPVDVGAWLKEVQVGKKPE</sequence>
<accession>A0A1B9IC07</accession>
<protein>
    <submittedName>
        <fullName evidence="1">Uncharacterized protein</fullName>
    </submittedName>
</protein>
<dbReference type="EMBL" id="CP144519">
    <property type="protein sequence ID" value="WWC66930.1"/>
    <property type="molecule type" value="Genomic_DNA"/>
</dbReference>
<reference evidence="2" key="4">
    <citation type="submission" date="2024-02" db="EMBL/GenBank/DDBJ databases">
        <title>Comparative genomics of Cryptococcus and Kwoniella reveals pathogenesis evolution and contrasting modes of karyotype evolution via chromosome fusion or intercentromeric recombination.</title>
        <authorList>
            <person name="Coelho M.A."/>
            <person name="David-Palma M."/>
            <person name="Shea T."/>
            <person name="Bowers K."/>
            <person name="McGinley-Smith S."/>
            <person name="Mohammad A.W."/>
            <person name="Gnirke A."/>
            <person name="Yurkov A.M."/>
            <person name="Nowrousian M."/>
            <person name="Sun S."/>
            <person name="Cuomo C.A."/>
            <person name="Heitman J."/>
        </authorList>
    </citation>
    <scope>NUCLEOTIDE SEQUENCE</scope>
    <source>
        <strain evidence="2">CBS 10737</strain>
    </source>
</reference>
<reference evidence="1" key="3">
    <citation type="submission" date="2016-07" db="EMBL/GenBank/DDBJ databases">
        <title>Evolution of pathogenesis and genome organization in the Tremellales.</title>
        <authorList>
            <person name="Cuomo C."/>
            <person name="Litvintseva A."/>
            <person name="Heitman J."/>
            <person name="Chen Y."/>
            <person name="Sun S."/>
            <person name="Springer D."/>
            <person name="Dromer F."/>
            <person name="Young S."/>
            <person name="Zeng Q."/>
            <person name="Chapman S."/>
            <person name="Gujja S."/>
            <person name="Saif S."/>
            <person name="Birren B."/>
        </authorList>
    </citation>
    <scope>NUCLEOTIDE SEQUENCE</scope>
    <source>
        <strain evidence="1">CBS 10737</strain>
    </source>
</reference>
<gene>
    <name evidence="1" type="ORF">I206_00489</name>
    <name evidence="2" type="ORF">I206_100837</name>
</gene>
<evidence type="ECO:0000313" key="3">
    <source>
        <dbReference type="Proteomes" id="UP000094020"/>
    </source>
</evidence>
<dbReference type="GeneID" id="30168858"/>
<reference evidence="2" key="2">
    <citation type="submission" date="2013-07" db="EMBL/GenBank/DDBJ databases">
        <authorList>
            <consortium name="The Broad Institute Genome Sequencing Platform"/>
            <person name="Cuomo C."/>
            <person name="Litvintseva A."/>
            <person name="Chen Y."/>
            <person name="Heitman J."/>
            <person name="Sun S."/>
            <person name="Springer D."/>
            <person name="Dromer F."/>
            <person name="Young S.K."/>
            <person name="Zeng Q."/>
            <person name="Gargeya S."/>
            <person name="Fitzgerald M."/>
            <person name="Abouelleil A."/>
            <person name="Alvarado L."/>
            <person name="Berlin A.M."/>
            <person name="Chapman S.B."/>
            <person name="Dewar J."/>
            <person name="Goldberg J."/>
            <person name="Griggs A."/>
            <person name="Gujja S."/>
            <person name="Hansen M."/>
            <person name="Howarth C."/>
            <person name="Imamovic A."/>
            <person name="Larimer J."/>
            <person name="McCowan C."/>
            <person name="Murphy C."/>
            <person name="Pearson M."/>
            <person name="Priest M."/>
            <person name="Roberts A."/>
            <person name="Saif S."/>
            <person name="Shea T."/>
            <person name="Sykes S."/>
            <person name="Wortman J."/>
            <person name="Nusbaum C."/>
            <person name="Birren B."/>
        </authorList>
    </citation>
    <scope>NUCLEOTIDE SEQUENCE</scope>
    <source>
        <strain evidence="2">CBS 10737</strain>
    </source>
</reference>
<evidence type="ECO:0000313" key="1">
    <source>
        <dbReference type="EMBL" id="OCF53188.1"/>
    </source>
</evidence>